<keyword evidence="3" id="KW-0830">Ubiquinone</keyword>
<dbReference type="EMBL" id="LT629732">
    <property type="protein sequence ID" value="SDT17924.1"/>
    <property type="molecule type" value="Genomic_DNA"/>
</dbReference>
<dbReference type="STRING" id="117157.SAMN04489717_5362"/>
<feature type="region of interest" description="Disordered" evidence="1">
    <location>
        <begin position="1"/>
        <end position="45"/>
    </location>
</feature>
<dbReference type="Gene3D" id="3.40.50.150">
    <property type="entry name" value="Vaccinia Virus protein VP39"/>
    <property type="match status" value="1"/>
</dbReference>
<evidence type="ECO:0000313" key="4">
    <source>
        <dbReference type="Proteomes" id="UP000198983"/>
    </source>
</evidence>
<organism evidence="3 4">
    <name type="scientific">Actinopolymorpha singaporensis</name>
    <dbReference type="NCBI Taxonomy" id="117157"/>
    <lineage>
        <taxon>Bacteria</taxon>
        <taxon>Bacillati</taxon>
        <taxon>Actinomycetota</taxon>
        <taxon>Actinomycetes</taxon>
        <taxon>Propionibacteriales</taxon>
        <taxon>Actinopolymorphaceae</taxon>
        <taxon>Actinopolymorpha</taxon>
    </lineage>
</organism>
<feature type="compositionally biased region" description="Low complexity" evidence="1">
    <location>
        <begin position="10"/>
        <end position="29"/>
    </location>
</feature>
<protein>
    <submittedName>
        <fullName evidence="3">Ubiquinone/menaquinone biosynthesis C-methylase UbiE</fullName>
    </submittedName>
</protein>
<dbReference type="Proteomes" id="UP000198983">
    <property type="component" value="Chromosome I"/>
</dbReference>
<keyword evidence="3" id="KW-0489">Methyltransferase</keyword>
<dbReference type="CDD" id="cd02440">
    <property type="entry name" value="AdoMet_MTases"/>
    <property type="match status" value="1"/>
</dbReference>
<dbReference type="OrthoDB" id="5566900at2"/>
<keyword evidence="3" id="KW-0808">Transferase</keyword>
<dbReference type="GO" id="GO:0032259">
    <property type="term" value="P:methylation"/>
    <property type="evidence" value="ECO:0007669"/>
    <property type="project" value="UniProtKB-KW"/>
</dbReference>
<evidence type="ECO:0000256" key="1">
    <source>
        <dbReference type="SAM" id="MobiDB-lite"/>
    </source>
</evidence>
<evidence type="ECO:0000313" key="3">
    <source>
        <dbReference type="EMBL" id="SDT17924.1"/>
    </source>
</evidence>
<dbReference type="RefSeq" id="WP_092656271.1">
    <property type="nucleotide sequence ID" value="NZ_LT629732.1"/>
</dbReference>
<dbReference type="SUPFAM" id="SSF53335">
    <property type="entry name" value="S-adenosyl-L-methionine-dependent methyltransferases"/>
    <property type="match status" value="1"/>
</dbReference>
<dbReference type="InterPro" id="IPR013216">
    <property type="entry name" value="Methyltransf_11"/>
</dbReference>
<sequence length="371" mass="40478">MSSPLEEFAPSTPSTPGTPGTPGTSGTPSDGASADPAPHPVASEEEVAAAWGDPKLANVLYHDWEAQSYDSKWSISFDDRCIAYARDRFVAAAGAAGWPYAKSLEVGCGTGFFSLNLRQAGVVDEVHVTDLSPGMVEAARENARRLGFEAQGRVADAERLPYPDETFDLVVGHAVIHHIPDVELAFAEMLRVLRPGGRFVICGEPTRYGDLVARKLSQATWWLATRATHTALLRSRWARSKEELDESSRAAALESVVDLHTFDPDALARTAERAGAADVRTVTEELTAAWFGWPVRTFEYAVNPDRLGWGWANFAYRSWQRLSAVDRLLKPLVPAELYYNVSITGIRHPAQACVTDTGGQSGRAVVRQARK</sequence>
<dbReference type="GO" id="GO:0008757">
    <property type="term" value="F:S-adenosylmethionine-dependent methyltransferase activity"/>
    <property type="evidence" value="ECO:0007669"/>
    <property type="project" value="InterPro"/>
</dbReference>
<proteinExistence type="predicted"/>
<name>A0A1H1Y984_9ACTN</name>
<dbReference type="Pfam" id="PF08241">
    <property type="entry name" value="Methyltransf_11"/>
    <property type="match status" value="1"/>
</dbReference>
<reference evidence="3 4" key="1">
    <citation type="submission" date="2016-10" db="EMBL/GenBank/DDBJ databases">
        <authorList>
            <person name="de Groot N.N."/>
        </authorList>
    </citation>
    <scope>NUCLEOTIDE SEQUENCE [LARGE SCALE GENOMIC DNA]</scope>
    <source>
        <strain evidence="3 4">DSM 22024</strain>
    </source>
</reference>
<gene>
    <name evidence="3" type="ORF">SAMN04489717_5362</name>
</gene>
<evidence type="ECO:0000259" key="2">
    <source>
        <dbReference type="Pfam" id="PF08241"/>
    </source>
</evidence>
<keyword evidence="4" id="KW-1185">Reference proteome</keyword>
<dbReference type="PANTHER" id="PTHR43591">
    <property type="entry name" value="METHYLTRANSFERASE"/>
    <property type="match status" value="1"/>
</dbReference>
<feature type="domain" description="Methyltransferase type 11" evidence="2">
    <location>
        <begin position="104"/>
        <end position="201"/>
    </location>
</feature>
<accession>A0A1H1Y984</accession>
<dbReference type="AlphaFoldDB" id="A0A1H1Y984"/>
<dbReference type="InterPro" id="IPR029063">
    <property type="entry name" value="SAM-dependent_MTases_sf"/>
</dbReference>